<dbReference type="SUPFAM" id="SSF50978">
    <property type="entry name" value="WD40 repeat-like"/>
    <property type="match status" value="1"/>
</dbReference>
<dbReference type="EMBL" id="CAUJNA010000512">
    <property type="protein sequence ID" value="CAJ1378051.1"/>
    <property type="molecule type" value="Genomic_DNA"/>
</dbReference>
<name>A0AA36HZQ6_9DINO</name>
<feature type="transmembrane region" description="Helical" evidence="2">
    <location>
        <begin position="705"/>
        <end position="727"/>
    </location>
</feature>
<feature type="transmembrane region" description="Helical" evidence="2">
    <location>
        <begin position="642"/>
        <end position="662"/>
    </location>
</feature>
<feature type="transmembrane region" description="Helical" evidence="2">
    <location>
        <begin position="899"/>
        <end position="917"/>
    </location>
</feature>
<dbReference type="InterPro" id="IPR015943">
    <property type="entry name" value="WD40/YVTN_repeat-like_dom_sf"/>
</dbReference>
<comment type="caution">
    <text evidence="3">The sequence shown here is derived from an EMBL/GenBank/DDBJ whole genome shotgun (WGS) entry which is preliminary data.</text>
</comment>
<evidence type="ECO:0000256" key="1">
    <source>
        <dbReference type="PROSITE-ProRule" id="PRU00221"/>
    </source>
</evidence>
<dbReference type="PROSITE" id="PS50082">
    <property type="entry name" value="WD_REPEATS_2"/>
    <property type="match status" value="1"/>
</dbReference>
<dbReference type="Proteomes" id="UP001178507">
    <property type="component" value="Unassembled WGS sequence"/>
</dbReference>
<dbReference type="InterPro" id="IPR001680">
    <property type="entry name" value="WD40_rpt"/>
</dbReference>
<proteinExistence type="predicted"/>
<evidence type="ECO:0000313" key="3">
    <source>
        <dbReference type="EMBL" id="CAJ1378051.1"/>
    </source>
</evidence>
<keyword evidence="4" id="KW-1185">Reference proteome</keyword>
<sequence>MADEAKELLLEEDKSIVEHAYTARGDQSLMDMLRHFFTRGHQGRVTCVDASAAADFVVSGGVDYTVRIWKYDITHASYDLFAILVQTPPVPLPVEEKGIFQKIWEMAFPKEIDWDDEVHSNRGITAVAPLSSRYENPFDENEKMRNGPIASGNAHGDFFLHSMYSMVTDEESGEDNCMVKGSYKCIRKLHSGAINDLAVGPLYADGEEGNTFQIATSGEDNCVKLIKVTCEELSNPNYAEPPAAPQGLEAVANFFFKGGGIVRDTGKKLEKRSSQEMVETVEDVEAAEMDDAEMDEEEEVEEVEDKYVLGLSEMSDRDSVITLTHKAPVDCCRFVGDYGKAKARFVSCTKDGVYLWSGEGACMAELSLSVERYRRAVHDKLGDWKVSLDEAGKVQKEILCCSAAWKKNGTLIFASTDCGEEKYVGVWSIKKGDPGLLNEEYSGLEYKEAHKVSEKNDDGLHMVRPVAIYHQPGVMMDVDKQGHATAFVTDRRQDFDIAMWNLEAAPPNMMLFLPEDPANLLIMPGRETVDLVMTHSSKVIDTTVVEDSEGPALVVGCDEGAVYAWDLSGHDKGQIYAEMRSLLPQEVFLPPLLLIVGAMQMVSFAFGPAIPWKETVKQPAVVTHQVMMLDFKFTVKIDKAMIFWPEVIAILIFQILFLFSAFGGLPAVFDSFCRSVQNSSQFKYEMENGAGFRHLVLKVAKGLTAVMYLMMQLLSTVLVVPIVQSIAESLNCVRPEDTPWTDMLTGNPHNTIYLASAPDVMCFKGNHVLLLLAISILLPIYFYTLVPFAVCGGDAHYVPRSVMLDYKIWEKDNTWWKASERAATDLHLAFLHPNPREVFRTNMLDLMAKISLPVVTILCAPDPLVEMCFVFLIGTVMWINSMVHPPYVERKMTVLVQDLKLFTMLTMGCGVLTVYLQDPSSNVPIYCLIGSGVFVLLLLVLQMSLLQAGRPVVHKLVVGNEDVEPQEPQE</sequence>
<protein>
    <submittedName>
        <fullName evidence="3">Uncharacterized protein</fullName>
    </submittedName>
</protein>
<feature type="transmembrane region" description="Helical" evidence="2">
    <location>
        <begin position="850"/>
        <end position="879"/>
    </location>
</feature>
<keyword evidence="2" id="KW-0812">Transmembrane</keyword>
<organism evidence="3 4">
    <name type="scientific">Effrenium voratum</name>
    <dbReference type="NCBI Taxonomy" id="2562239"/>
    <lineage>
        <taxon>Eukaryota</taxon>
        <taxon>Sar</taxon>
        <taxon>Alveolata</taxon>
        <taxon>Dinophyceae</taxon>
        <taxon>Suessiales</taxon>
        <taxon>Symbiodiniaceae</taxon>
        <taxon>Effrenium</taxon>
    </lineage>
</organism>
<dbReference type="Pfam" id="PF00400">
    <property type="entry name" value="WD40"/>
    <property type="match status" value="1"/>
</dbReference>
<dbReference type="SMART" id="SM00320">
    <property type="entry name" value="WD40"/>
    <property type="match status" value="4"/>
</dbReference>
<evidence type="ECO:0000256" key="2">
    <source>
        <dbReference type="SAM" id="Phobius"/>
    </source>
</evidence>
<dbReference type="PROSITE" id="PS50294">
    <property type="entry name" value="WD_REPEATS_REGION"/>
    <property type="match status" value="1"/>
</dbReference>
<feature type="repeat" description="WD" evidence="1">
    <location>
        <begin position="38"/>
        <end position="70"/>
    </location>
</feature>
<keyword evidence="2" id="KW-0472">Membrane</keyword>
<keyword evidence="2" id="KW-1133">Transmembrane helix</keyword>
<dbReference type="Gene3D" id="2.130.10.10">
    <property type="entry name" value="YVTN repeat-like/Quinoprotein amine dehydrogenase"/>
    <property type="match status" value="2"/>
</dbReference>
<feature type="transmembrane region" description="Helical" evidence="2">
    <location>
        <begin position="923"/>
        <end position="941"/>
    </location>
</feature>
<dbReference type="InterPro" id="IPR036322">
    <property type="entry name" value="WD40_repeat_dom_sf"/>
</dbReference>
<keyword evidence="1" id="KW-0853">WD repeat</keyword>
<dbReference type="AlphaFoldDB" id="A0AA36HZQ6"/>
<feature type="transmembrane region" description="Helical" evidence="2">
    <location>
        <begin position="768"/>
        <end position="790"/>
    </location>
</feature>
<accession>A0AA36HZQ6</accession>
<gene>
    <name evidence="3" type="ORF">EVOR1521_LOCUS6702</name>
</gene>
<evidence type="ECO:0000313" key="4">
    <source>
        <dbReference type="Proteomes" id="UP001178507"/>
    </source>
</evidence>
<reference evidence="3" key="1">
    <citation type="submission" date="2023-08" db="EMBL/GenBank/DDBJ databases">
        <authorList>
            <person name="Chen Y."/>
            <person name="Shah S."/>
            <person name="Dougan E. K."/>
            <person name="Thang M."/>
            <person name="Chan C."/>
        </authorList>
    </citation>
    <scope>NUCLEOTIDE SEQUENCE</scope>
</reference>